<organism evidence="2 3">
    <name type="scientific">Candidatus Odoribacter faecigallinarum</name>
    <dbReference type="NCBI Taxonomy" id="2838706"/>
    <lineage>
        <taxon>Bacteria</taxon>
        <taxon>Pseudomonadati</taxon>
        <taxon>Bacteroidota</taxon>
        <taxon>Bacteroidia</taxon>
        <taxon>Bacteroidales</taxon>
        <taxon>Odoribacteraceae</taxon>
        <taxon>Odoribacter</taxon>
    </lineage>
</organism>
<evidence type="ECO:0000259" key="1">
    <source>
        <dbReference type="Pfam" id="PF01507"/>
    </source>
</evidence>
<sequence>METVCKDGVPASAPKRLNVYEQTQVRLEKIFNAFDNVYVSFSGGKDSSALLYLCIEYVRKHCPGRKLGVVHMDYEVQYSATVRFVDEVLASNRDILDVYRVCVPFKVPTCTSMHQRYWRPWDEEMKEGWVREMPAGAYTYKDFPFFSKRMWDYDFQHSFARWIHERKGAKRTCCLVGIRTQESLHRWRTVNHRDSFRFHGWKWARRLDPGVYNAYPIYDWLTTDVWIANGKFHWPYNHLYDLYYQAGVPLEKQRVASPFLSEARSSLSLYRVIDPDMWGRMVNRVNGVNFTAIYATTSAVGWRQQVTLPKGYTWEKYMRFLLDTLPESTRRNYQNKLAVSIQFWRDKGGVLADETIEKLRAAGIPIIVGGKSNYKTTKKPVRMEYMDDIDLPEFRELPTFKRICICILKNDHTCKYMGFAPNKEEKERRERVMRKYKELL</sequence>
<dbReference type="PANTHER" id="PTHR30083">
    <property type="entry name" value="TRANSCRIPTIONAL REGULATOR-RELATED"/>
    <property type="match status" value="1"/>
</dbReference>
<dbReference type="Pfam" id="PF01507">
    <property type="entry name" value="PAPS_reduct"/>
    <property type="match status" value="1"/>
</dbReference>
<proteinExistence type="predicted"/>
<dbReference type="CDD" id="cd23947">
    <property type="entry name" value="PAPS_reductase-like_YbdN"/>
    <property type="match status" value="1"/>
</dbReference>
<comment type="caution">
    <text evidence="2">The sequence shown here is derived from an EMBL/GenBank/DDBJ whole genome shotgun (WGS) entry which is preliminary data.</text>
</comment>
<dbReference type="InterPro" id="IPR002500">
    <property type="entry name" value="PAPS_reduct_dom"/>
</dbReference>
<gene>
    <name evidence="2" type="ORF">H9863_08205</name>
</gene>
<accession>A0A9D1V1N2</accession>
<feature type="domain" description="Phosphoadenosine phosphosulphate reductase" evidence="1">
    <location>
        <begin position="37"/>
        <end position="244"/>
    </location>
</feature>
<dbReference type="EMBL" id="DXFT01000161">
    <property type="protein sequence ID" value="HIX04079.1"/>
    <property type="molecule type" value="Genomic_DNA"/>
</dbReference>
<dbReference type="GO" id="GO:0071453">
    <property type="term" value="P:cellular response to oxygen levels"/>
    <property type="evidence" value="ECO:0007669"/>
    <property type="project" value="TreeGrafter"/>
</dbReference>
<dbReference type="GO" id="GO:0003824">
    <property type="term" value="F:catalytic activity"/>
    <property type="evidence" value="ECO:0007669"/>
    <property type="project" value="InterPro"/>
</dbReference>
<dbReference type="Proteomes" id="UP000824202">
    <property type="component" value="Unassembled WGS sequence"/>
</dbReference>
<dbReference type="Pfam" id="PF11922">
    <property type="entry name" value="DUF3440"/>
    <property type="match status" value="1"/>
</dbReference>
<reference evidence="2" key="2">
    <citation type="submission" date="2021-04" db="EMBL/GenBank/DDBJ databases">
        <authorList>
            <person name="Gilroy R."/>
        </authorList>
    </citation>
    <scope>NUCLEOTIDE SEQUENCE</scope>
    <source>
        <strain evidence="2">23274</strain>
    </source>
</reference>
<dbReference type="InterPro" id="IPR014729">
    <property type="entry name" value="Rossmann-like_a/b/a_fold"/>
</dbReference>
<reference evidence="2" key="1">
    <citation type="journal article" date="2021" name="PeerJ">
        <title>Extensive microbial diversity within the chicken gut microbiome revealed by metagenomics and culture.</title>
        <authorList>
            <person name="Gilroy R."/>
            <person name="Ravi A."/>
            <person name="Getino M."/>
            <person name="Pursley I."/>
            <person name="Horton D.L."/>
            <person name="Alikhan N.F."/>
            <person name="Baker D."/>
            <person name="Gharbi K."/>
            <person name="Hall N."/>
            <person name="Watson M."/>
            <person name="Adriaenssens E.M."/>
            <person name="Foster-Nyarko E."/>
            <person name="Jarju S."/>
            <person name="Secka A."/>
            <person name="Antonio M."/>
            <person name="Oren A."/>
            <person name="Chaudhuri R.R."/>
            <person name="La Ragione R."/>
            <person name="Hildebrand F."/>
            <person name="Pallen M.J."/>
        </authorList>
    </citation>
    <scope>NUCLEOTIDE SEQUENCE</scope>
    <source>
        <strain evidence="2">23274</strain>
    </source>
</reference>
<evidence type="ECO:0000313" key="2">
    <source>
        <dbReference type="EMBL" id="HIX04079.1"/>
    </source>
</evidence>
<dbReference type="AlphaFoldDB" id="A0A9D1V1N2"/>
<dbReference type="SUPFAM" id="SSF52402">
    <property type="entry name" value="Adenine nucleotide alpha hydrolases-like"/>
    <property type="match status" value="1"/>
</dbReference>
<protein>
    <submittedName>
        <fullName evidence="2">DUF3440 domain-containing protein</fullName>
    </submittedName>
</protein>
<name>A0A9D1V1N2_9BACT</name>
<dbReference type="Gene3D" id="3.40.50.620">
    <property type="entry name" value="HUPs"/>
    <property type="match status" value="1"/>
</dbReference>
<dbReference type="InterPro" id="IPR021845">
    <property type="entry name" value="DUF3440"/>
</dbReference>
<dbReference type="PANTHER" id="PTHR30083:SF0">
    <property type="entry name" value="3'-PHOSPHOADENOSINE 5'-PHOSPHOSULFATE SULFOTRANSFERASE (PAPS REDUCTASE)_FAD SYNTHETASE"/>
    <property type="match status" value="1"/>
</dbReference>
<evidence type="ECO:0000313" key="3">
    <source>
        <dbReference type="Proteomes" id="UP000824202"/>
    </source>
</evidence>